<dbReference type="EMBL" id="VSRR010059497">
    <property type="protein sequence ID" value="MPC82352.1"/>
    <property type="molecule type" value="Genomic_DNA"/>
</dbReference>
<gene>
    <name evidence="2" type="ORF">E2C01_077011</name>
</gene>
<protein>
    <submittedName>
        <fullName evidence="2">Uncharacterized protein</fullName>
    </submittedName>
</protein>
<reference evidence="2 3" key="1">
    <citation type="submission" date="2019-05" db="EMBL/GenBank/DDBJ databases">
        <title>Another draft genome of Portunus trituberculatus and its Hox gene families provides insights of decapod evolution.</title>
        <authorList>
            <person name="Jeong J.-H."/>
            <person name="Song I."/>
            <person name="Kim S."/>
            <person name="Choi T."/>
            <person name="Kim D."/>
            <person name="Ryu S."/>
            <person name="Kim W."/>
        </authorList>
    </citation>
    <scope>NUCLEOTIDE SEQUENCE [LARGE SCALE GENOMIC DNA]</scope>
    <source>
        <tissue evidence="2">Muscle</tissue>
    </source>
</reference>
<proteinExistence type="predicted"/>
<sequence length="79" mass="8878">MEHNDNLSHARPYGSPPLQPSSRRPQRHTLTAAVTLESHAIDQEAKRHLPTHQDSTPPDTLVHLIPARVTSSRHLITPR</sequence>
<evidence type="ECO:0000313" key="2">
    <source>
        <dbReference type="EMBL" id="MPC82352.1"/>
    </source>
</evidence>
<organism evidence="2 3">
    <name type="scientific">Portunus trituberculatus</name>
    <name type="common">Swimming crab</name>
    <name type="synonym">Neptunus trituberculatus</name>
    <dbReference type="NCBI Taxonomy" id="210409"/>
    <lineage>
        <taxon>Eukaryota</taxon>
        <taxon>Metazoa</taxon>
        <taxon>Ecdysozoa</taxon>
        <taxon>Arthropoda</taxon>
        <taxon>Crustacea</taxon>
        <taxon>Multicrustacea</taxon>
        <taxon>Malacostraca</taxon>
        <taxon>Eumalacostraca</taxon>
        <taxon>Eucarida</taxon>
        <taxon>Decapoda</taxon>
        <taxon>Pleocyemata</taxon>
        <taxon>Brachyura</taxon>
        <taxon>Eubrachyura</taxon>
        <taxon>Portunoidea</taxon>
        <taxon>Portunidae</taxon>
        <taxon>Portuninae</taxon>
        <taxon>Portunus</taxon>
    </lineage>
</organism>
<dbReference type="Proteomes" id="UP000324222">
    <property type="component" value="Unassembled WGS sequence"/>
</dbReference>
<feature type="region of interest" description="Disordered" evidence="1">
    <location>
        <begin position="1"/>
        <end position="27"/>
    </location>
</feature>
<feature type="region of interest" description="Disordered" evidence="1">
    <location>
        <begin position="40"/>
        <end position="60"/>
    </location>
</feature>
<dbReference type="AlphaFoldDB" id="A0A5B7IEP7"/>
<accession>A0A5B7IEP7</accession>
<evidence type="ECO:0000256" key="1">
    <source>
        <dbReference type="SAM" id="MobiDB-lite"/>
    </source>
</evidence>
<name>A0A5B7IEP7_PORTR</name>
<evidence type="ECO:0000313" key="3">
    <source>
        <dbReference type="Proteomes" id="UP000324222"/>
    </source>
</evidence>
<comment type="caution">
    <text evidence="2">The sequence shown here is derived from an EMBL/GenBank/DDBJ whole genome shotgun (WGS) entry which is preliminary data.</text>
</comment>
<keyword evidence="3" id="KW-1185">Reference proteome</keyword>